<evidence type="ECO:0000256" key="5">
    <source>
        <dbReference type="ARBA" id="ARBA00023136"/>
    </source>
</evidence>
<evidence type="ECO:0000313" key="7">
    <source>
        <dbReference type="EMBL" id="CAD7579004.1"/>
    </source>
</evidence>
<dbReference type="GO" id="GO:0022857">
    <property type="term" value="F:transmembrane transporter activity"/>
    <property type="evidence" value="ECO:0007669"/>
    <property type="project" value="UniProtKB-UniRule"/>
</dbReference>
<dbReference type="AlphaFoldDB" id="A0A7R9PDJ0"/>
<name>A0A7R9PDJ0_TIMCA</name>
<dbReference type="InterPro" id="IPR007603">
    <property type="entry name" value="Choline_transptr-like"/>
</dbReference>
<evidence type="ECO:0000256" key="2">
    <source>
        <dbReference type="ARBA" id="ARBA00007168"/>
    </source>
</evidence>
<keyword evidence="3 6" id="KW-0812">Transmembrane</keyword>
<sequence length="321" mass="35543">MEVKAFDALVSNALNLATVNSVGDFILFLGKCIVTAVTGFVGLLLMKQNPHLHFYATPTLFICIFAFFIAHSVISLYEIVIDTMFLCKCEGKRLYGDDWEQAANKRRALQTAELTPMNNSFIRCGQRSLSELRTNHLNLQIYGPLNGCALLVLLLSLHLSGLIRADLTGSTSSLMAAVLVRVHVSIAQVKIEHLLALEPLVGRSDSSSELDYHRRQPCQVTTPRSRVKGGLSLHCWGIFADSLEQQDDDTLAPICRHLVLSSLSVDTTGSAPQLLWPFMGPLSMLFLCSIQQVMEMVLQDLFLGRTPITTFEYLYMCIGSA</sequence>
<comment type="caution">
    <text evidence="6">Lacks conserved residue(s) required for the propagation of feature annotation.</text>
</comment>
<accession>A0A7R9PDJ0</accession>
<dbReference type="EMBL" id="OE189467">
    <property type="protein sequence ID" value="CAD7579004.1"/>
    <property type="molecule type" value="Genomic_DNA"/>
</dbReference>
<proteinExistence type="inferred from homology"/>
<protein>
    <recommendedName>
        <fullName evidence="6">Choline transporter-like protein</fullName>
    </recommendedName>
</protein>
<comment type="subcellular location">
    <subcellularLocation>
        <location evidence="6">Cell membrane</location>
        <topology evidence="6">Multi-pass membrane protein</topology>
    </subcellularLocation>
    <subcellularLocation>
        <location evidence="1">Membrane</location>
        <topology evidence="1">Multi-pass membrane protein</topology>
    </subcellularLocation>
</comment>
<comment type="similarity">
    <text evidence="2 6">Belongs to the CTL (choline transporter-like) family.</text>
</comment>
<evidence type="ECO:0000256" key="1">
    <source>
        <dbReference type="ARBA" id="ARBA00004141"/>
    </source>
</evidence>
<dbReference type="PANTHER" id="PTHR12385:SF12">
    <property type="entry name" value="CHOLINE TRANSPORTER-LIKE PROTEIN"/>
    <property type="match status" value="1"/>
</dbReference>
<evidence type="ECO:0000256" key="4">
    <source>
        <dbReference type="ARBA" id="ARBA00022989"/>
    </source>
</evidence>
<dbReference type="Pfam" id="PF04515">
    <property type="entry name" value="Choline_transpo"/>
    <property type="match status" value="1"/>
</dbReference>
<reference evidence="7" key="1">
    <citation type="submission" date="2020-11" db="EMBL/GenBank/DDBJ databases">
        <authorList>
            <person name="Tran Van P."/>
        </authorList>
    </citation>
    <scope>NUCLEOTIDE SEQUENCE</scope>
</reference>
<dbReference type="GO" id="GO:0005886">
    <property type="term" value="C:plasma membrane"/>
    <property type="evidence" value="ECO:0007669"/>
    <property type="project" value="UniProtKB-SubCell"/>
</dbReference>
<keyword evidence="5 6" id="KW-0472">Membrane</keyword>
<feature type="transmembrane region" description="Helical" evidence="6">
    <location>
        <begin position="25"/>
        <end position="45"/>
    </location>
</feature>
<organism evidence="7">
    <name type="scientific">Timema californicum</name>
    <name type="common">California timema</name>
    <name type="synonym">Walking stick</name>
    <dbReference type="NCBI Taxonomy" id="61474"/>
    <lineage>
        <taxon>Eukaryota</taxon>
        <taxon>Metazoa</taxon>
        <taxon>Ecdysozoa</taxon>
        <taxon>Arthropoda</taxon>
        <taxon>Hexapoda</taxon>
        <taxon>Insecta</taxon>
        <taxon>Pterygota</taxon>
        <taxon>Neoptera</taxon>
        <taxon>Polyneoptera</taxon>
        <taxon>Phasmatodea</taxon>
        <taxon>Timematodea</taxon>
        <taxon>Timematoidea</taxon>
        <taxon>Timematidae</taxon>
        <taxon>Timema</taxon>
    </lineage>
</organism>
<dbReference type="PANTHER" id="PTHR12385">
    <property type="entry name" value="CHOLINE TRANSPORTER-LIKE (SLC FAMILY 44)"/>
    <property type="match status" value="1"/>
</dbReference>
<comment type="function">
    <text evidence="6">Choline transporter.</text>
</comment>
<evidence type="ECO:0000256" key="3">
    <source>
        <dbReference type="ARBA" id="ARBA00022692"/>
    </source>
</evidence>
<keyword evidence="4 6" id="KW-1133">Transmembrane helix</keyword>
<evidence type="ECO:0000256" key="6">
    <source>
        <dbReference type="RuleBase" id="RU368066"/>
    </source>
</evidence>
<gene>
    <name evidence="7" type="ORF">TCMB3V08_LOCUS11541</name>
</gene>
<feature type="transmembrane region" description="Helical" evidence="6">
    <location>
        <begin position="52"/>
        <end position="74"/>
    </location>
</feature>